<dbReference type="EMBL" id="CP000681">
    <property type="protein sequence ID" value="ABP75230.1"/>
    <property type="molecule type" value="Genomic_DNA"/>
</dbReference>
<protein>
    <recommendedName>
        <fullName evidence="2">ATPase</fullName>
    </recommendedName>
</protein>
<sequence>MEVSMGMLDASLHKLTQKGQSLLHRTADRHLRLAVTGLSGAGKTAFITGLVNQLLNSGPVSTIPHARNNSALPLWQVSREQRLLGVKRAMQPDLEIASFDYQGAMLALTSEPATWPASTRTISELRLAIKYQPKKGLLAKFSDTATLYLDIVDYPGEWLLDLPMLRQDFVTWCRAQQGRIENLKSSPLYAEFEQSLTALDLAASADEQQLKQIADQYQLLLNDLVHVQGYYQAQPGRMLLPGEWQGAPLLAFFPLLLVNDEKFAELSQSDKHSGFHVLEKRYQEYVAKVVKPFYKNHFAGFDRQLVLVDCCSALNRGKRQFEDMGAALNAIMESFQFGQSSYLRRLFAPRIDRLLFAASKVDHVTRDQQSHVLSLLTDMLKHSQHFASFDGCKVETMAISAIKATRHGMVTTQDGEVEVVQGTGLNGKALTLFPGEVPTRLPEAHFWREQGFNFVGFAPPSNINVDPSQVHFDHIRLDHLLQYLLGDKLE</sequence>
<organism evidence="1">
    <name type="scientific">Shewanella putrefaciens (strain CN-32 / ATCC BAA-453)</name>
    <dbReference type="NCBI Taxonomy" id="319224"/>
    <lineage>
        <taxon>Bacteria</taxon>
        <taxon>Pseudomonadati</taxon>
        <taxon>Pseudomonadota</taxon>
        <taxon>Gammaproteobacteria</taxon>
        <taxon>Alteromonadales</taxon>
        <taxon>Shewanellaceae</taxon>
        <taxon>Shewanella</taxon>
    </lineage>
</organism>
<evidence type="ECO:0000313" key="1">
    <source>
        <dbReference type="EMBL" id="ABP75230.1"/>
    </source>
</evidence>
<dbReference type="PANTHER" id="PTHR38605:SF1">
    <property type="entry name" value="ATPASE"/>
    <property type="match status" value="1"/>
</dbReference>
<dbReference type="AlphaFoldDB" id="A4Y5J7"/>
<dbReference type="eggNOG" id="COG3106">
    <property type="taxonomic scope" value="Bacteria"/>
</dbReference>
<dbReference type="STRING" id="319224.Sputcn32_1505"/>
<dbReference type="InterPro" id="IPR007413">
    <property type="entry name" value="YcjX-like"/>
</dbReference>
<proteinExistence type="predicted"/>
<dbReference type="PANTHER" id="PTHR38605">
    <property type="entry name" value="ATPASE-RELATED"/>
    <property type="match status" value="1"/>
</dbReference>
<accession>A4Y5J7</accession>
<dbReference type="HOGENOM" id="CLU_043657_0_0_6"/>
<dbReference type="PIRSF" id="PIRSF019381">
    <property type="entry name" value="YcjX"/>
    <property type="match status" value="1"/>
</dbReference>
<dbReference type="KEGG" id="spc:Sputcn32_1505"/>
<evidence type="ECO:0008006" key="2">
    <source>
        <dbReference type="Google" id="ProtNLM"/>
    </source>
</evidence>
<dbReference type="Pfam" id="PF04317">
    <property type="entry name" value="DUF463"/>
    <property type="match status" value="1"/>
</dbReference>
<reference evidence="1" key="1">
    <citation type="submission" date="2007-04" db="EMBL/GenBank/DDBJ databases">
        <title>Complete sequence of Shewanella putrefaciens CN-32.</title>
        <authorList>
            <consortium name="US DOE Joint Genome Institute"/>
            <person name="Copeland A."/>
            <person name="Lucas S."/>
            <person name="Lapidus A."/>
            <person name="Barry K."/>
            <person name="Detter J.C."/>
            <person name="Glavina del Rio T."/>
            <person name="Hammon N."/>
            <person name="Israni S."/>
            <person name="Dalin E."/>
            <person name="Tice H."/>
            <person name="Pitluck S."/>
            <person name="Chain P."/>
            <person name="Malfatti S."/>
            <person name="Shin M."/>
            <person name="Vergez L."/>
            <person name="Schmutz J."/>
            <person name="Larimer F."/>
            <person name="Land M."/>
            <person name="Hauser L."/>
            <person name="Kyrpides N."/>
            <person name="Mikhailova N."/>
            <person name="Romine M.F."/>
            <person name="Fredrickson J."/>
            <person name="Tiedje J."/>
            <person name="Richardson P."/>
        </authorList>
    </citation>
    <scope>NUCLEOTIDE SEQUENCE [LARGE SCALE GENOMIC DNA]</scope>
    <source>
        <strain evidence="1">CN-32</strain>
    </source>
</reference>
<gene>
    <name evidence="1" type="ordered locus">Sputcn32_1505</name>
</gene>
<name>A4Y5J7_SHEPC</name>